<dbReference type="Proteomes" id="UP000051386">
    <property type="component" value="Unassembled WGS sequence"/>
</dbReference>
<dbReference type="PANTHER" id="PTHR15020:SF50">
    <property type="entry name" value="UPF0659 PROTEIN YMR090W"/>
    <property type="match status" value="1"/>
</dbReference>
<protein>
    <submittedName>
        <fullName evidence="2">NAD-dependent dehydratase</fullName>
    </submittedName>
</protein>
<name>A0A0R0D3J7_9GAMM</name>
<evidence type="ECO:0000313" key="2">
    <source>
        <dbReference type="EMBL" id="KRG72919.1"/>
    </source>
</evidence>
<feature type="domain" description="NAD(P)-binding" evidence="1">
    <location>
        <begin position="8"/>
        <end position="193"/>
    </location>
</feature>
<keyword evidence="3" id="KW-1185">Reference proteome</keyword>
<gene>
    <name evidence="2" type="ORF">ABB28_13175</name>
</gene>
<dbReference type="EMBL" id="LDJK01000061">
    <property type="protein sequence ID" value="KRG72919.1"/>
    <property type="molecule type" value="Genomic_DNA"/>
</dbReference>
<dbReference type="Gene3D" id="3.40.50.720">
    <property type="entry name" value="NAD(P)-binding Rossmann-like Domain"/>
    <property type="match status" value="1"/>
</dbReference>
<sequence>MSQVFVVGAAGKVGRHLVRQLAERGHRVRALHRKAEQADALRSDGALPVSGDLQQLDAVGLAELLAGSDVVVFSAGAGGKGGVETTRAIDGRGLQVAVDAARRAGVQRFLLVSAFPEAGRGTSVSDTFEVYMEVKKQADVYLAGSGLEWVILRPGTLSDAEGSGLVTAGPAIAYGEVPRADVAATLVALVERPTIARAIIELTAGSTPVGEALHYLAPQA</sequence>
<evidence type="ECO:0000259" key="1">
    <source>
        <dbReference type="Pfam" id="PF13460"/>
    </source>
</evidence>
<dbReference type="RefSeq" id="WP_057509047.1">
    <property type="nucleotide sequence ID" value="NZ_JANUEG010000002.1"/>
</dbReference>
<dbReference type="SUPFAM" id="SSF51735">
    <property type="entry name" value="NAD(P)-binding Rossmann-fold domains"/>
    <property type="match status" value="1"/>
</dbReference>
<accession>A0A0R0D3J7</accession>
<dbReference type="AlphaFoldDB" id="A0A0R0D3J7"/>
<evidence type="ECO:0000313" key="3">
    <source>
        <dbReference type="Proteomes" id="UP000051386"/>
    </source>
</evidence>
<dbReference type="InterPro" id="IPR036291">
    <property type="entry name" value="NAD(P)-bd_dom_sf"/>
</dbReference>
<dbReference type="PANTHER" id="PTHR15020">
    <property type="entry name" value="FLAVIN REDUCTASE-RELATED"/>
    <property type="match status" value="1"/>
</dbReference>
<comment type="caution">
    <text evidence="2">The sequence shown here is derived from an EMBL/GenBank/DDBJ whole genome shotgun (WGS) entry which is preliminary data.</text>
</comment>
<dbReference type="InterPro" id="IPR016040">
    <property type="entry name" value="NAD(P)-bd_dom"/>
</dbReference>
<organism evidence="2 3">
    <name type="scientific">Stenotrophomonas chelatiphaga</name>
    <dbReference type="NCBI Taxonomy" id="517011"/>
    <lineage>
        <taxon>Bacteria</taxon>
        <taxon>Pseudomonadati</taxon>
        <taxon>Pseudomonadota</taxon>
        <taxon>Gammaproteobacteria</taxon>
        <taxon>Lysobacterales</taxon>
        <taxon>Lysobacteraceae</taxon>
        <taxon>Stenotrophomonas</taxon>
    </lineage>
</organism>
<proteinExistence type="predicted"/>
<dbReference type="Pfam" id="PF13460">
    <property type="entry name" value="NAD_binding_10"/>
    <property type="match status" value="1"/>
</dbReference>
<reference evidence="2 3" key="1">
    <citation type="submission" date="2015-05" db="EMBL/GenBank/DDBJ databases">
        <title>Genome sequencing and analysis of members of genus Stenotrophomonas.</title>
        <authorList>
            <person name="Patil P.P."/>
            <person name="Midha S."/>
            <person name="Patil P.B."/>
        </authorList>
    </citation>
    <scope>NUCLEOTIDE SEQUENCE [LARGE SCALE GENOMIC DNA]</scope>
    <source>
        <strain evidence="2 3">DSM 21508</strain>
    </source>
</reference>
<dbReference type="CDD" id="cd05243">
    <property type="entry name" value="SDR_a5"/>
    <property type="match status" value="1"/>
</dbReference>
<dbReference type="PATRIC" id="fig|517011.3.peg.2554"/>